<dbReference type="PROSITE" id="PS51462">
    <property type="entry name" value="NUDIX"/>
    <property type="match status" value="1"/>
</dbReference>
<dbReference type="GO" id="GO:0016787">
    <property type="term" value="F:hydrolase activity"/>
    <property type="evidence" value="ECO:0007669"/>
    <property type="project" value="UniProtKB-KW"/>
</dbReference>
<evidence type="ECO:0000256" key="1">
    <source>
        <dbReference type="ARBA" id="ARBA00001946"/>
    </source>
</evidence>
<keyword evidence="3" id="KW-0460">Magnesium</keyword>
<dbReference type="Gene3D" id="3.90.79.10">
    <property type="entry name" value="Nucleoside Triphosphate Pyrophosphohydrolase"/>
    <property type="match status" value="1"/>
</dbReference>
<name>A0A0F8ZR32_9ZZZZ</name>
<evidence type="ECO:0000256" key="3">
    <source>
        <dbReference type="ARBA" id="ARBA00022842"/>
    </source>
</evidence>
<keyword evidence="2" id="KW-0378">Hydrolase</keyword>
<evidence type="ECO:0000259" key="4">
    <source>
        <dbReference type="PROSITE" id="PS51462"/>
    </source>
</evidence>
<protein>
    <recommendedName>
        <fullName evidence="4">Nudix hydrolase domain-containing protein</fullName>
    </recommendedName>
</protein>
<evidence type="ECO:0000256" key="2">
    <source>
        <dbReference type="ARBA" id="ARBA00022801"/>
    </source>
</evidence>
<comment type="caution">
    <text evidence="5">The sequence shown here is derived from an EMBL/GenBank/DDBJ whole genome shotgun (WGS) entry which is preliminary data.</text>
</comment>
<gene>
    <name evidence="5" type="ORF">LCGC14_2743210</name>
</gene>
<dbReference type="AlphaFoldDB" id="A0A0F8ZR32"/>
<dbReference type="PANTHER" id="PTHR43046">
    <property type="entry name" value="GDP-MANNOSE MANNOSYL HYDROLASE"/>
    <property type="match status" value="1"/>
</dbReference>
<accession>A0A0F8ZR32</accession>
<dbReference type="EMBL" id="LAZR01049953">
    <property type="protein sequence ID" value="KKK88435.1"/>
    <property type="molecule type" value="Genomic_DNA"/>
</dbReference>
<dbReference type="PANTHER" id="PTHR43046:SF12">
    <property type="entry name" value="GDP-MANNOSE MANNOSYL HYDROLASE"/>
    <property type="match status" value="1"/>
</dbReference>
<comment type="cofactor">
    <cofactor evidence="1">
        <name>Mg(2+)</name>
        <dbReference type="ChEBI" id="CHEBI:18420"/>
    </cofactor>
</comment>
<dbReference type="SUPFAM" id="SSF55811">
    <property type="entry name" value="Nudix"/>
    <property type="match status" value="1"/>
</dbReference>
<proteinExistence type="predicted"/>
<feature type="domain" description="Nudix hydrolase" evidence="4">
    <location>
        <begin position="4"/>
        <end position="152"/>
    </location>
</feature>
<sequence length="175" mass="20072">MFKPIRSSIKVILLNDKDELLLMCADDPKTTAADGRYLGKFWFAVGGEIELNESIEDTAYREIYEETSIKKDEIELGPIVWFGEFDLILNGTLTRLKQKFIVAKTKQINAHLKNPTSWEKKVIKDIAWFSIDDIKNSDEIIYPALLPKYLPDIISGNYPKQPIEIDLAKLPNNLK</sequence>
<dbReference type="Pfam" id="PF00293">
    <property type="entry name" value="NUDIX"/>
    <property type="match status" value="1"/>
</dbReference>
<evidence type="ECO:0000313" key="5">
    <source>
        <dbReference type="EMBL" id="KKK88435.1"/>
    </source>
</evidence>
<organism evidence="5">
    <name type="scientific">marine sediment metagenome</name>
    <dbReference type="NCBI Taxonomy" id="412755"/>
    <lineage>
        <taxon>unclassified sequences</taxon>
        <taxon>metagenomes</taxon>
        <taxon>ecological metagenomes</taxon>
    </lineage>
</organism>
<reference evidence="5" key="1">
    <citation type="journal article" date="2015" name="Nature">
        <title>Complex archaea that bridge the gap between prokaryotes and eukaryotes.</title>
        <authorList>
            <person name="Spang A."/>
            <person name="Saw J.H."/>
            <person name="Jorgensen S.L."/>
            <person name="Zaremba-Niedzwiedzka K."/>
            <person name="Martijn J."/>
            <person name="Lind A.E."/>
            <person name="van Eijk R."/>
            <person name="Schleper C."/>
            <person name="Guy L."/>
            <person name="Ettema T.J."/>
        </authorList>
    </citation>
    <scope>NUCLEOTIDE SEQUENCE</scope>
</reference>
<dbReference type="InterPro" id="IPR000086">
    <property type="entry name" value="NUDIX_hydrolase_dom"/>
</dbReference>
<dbReference type="InterPro" id="IPR015797">
    <property type="entry name" value="NUDIX_hydrolase-like_dom_sf"/>
</dbReference>